<accession>A0A6M3LDQ7</accession>
<dbReference type="EMBL" id="MT143143">
    <property type="protein sequence ID" value="QJA93367.1"/>
    <property type="molecule type" value="Genomic_DNA"/>
</dbReference>
<evidence type="ECO:0000313" key="2">
    <source>
        <dbReference type="EMBL" id="QJA93367.1"/>
    </source>
</evidence>
<reference evidence="2" key="1">
    <citation type="submission" date="2020-03" db="EMBL/GenBank/DDBJ databases">
        <title>The deep terrestrial virosphere.</title>
        <authorList>
            <person name="Holmfeldt K."/>
            <person name="Nilsson E."/>
            <person name="Simone D."/>
            <person name="Lopez-Fernandez M."/>
            <person name="Wu X."/>
            <person name="de Brujin I."/>
            <person name="Lundin D."/>
            <person name="Andersson A."/>
            <person name="Bertilsson S."/>
            <person name="Dopson M."/>
        </authorList>
    </citation>
    <scope>NUCLEOTIDE SEQUENCE</scope>
    <source>
        <strain evidence="1">MM415A03575</strain>
        <strain evidence="2">MM415B04257</strain>
    </source>
</reference>
<dbReference type="AlphaFoldDB" id="A0A6M3LDQ7"/>
<evidence type="ECO:0000313" key="1">
    <source>
        <dbReference type="EMBL" id="QJA70735.1"/>
    </source>
</evidence>
<sequence length="53" mass="6324">MNKKEHIKRHKELHKSLDELIADFITHTDKLPSSSSVMELMEWSYKQTKNPDK</sequence>
<gene>
    <name evidence="1" type="ORF">MM415A03575_0012</name>
    <name evidence="2" type="ORF">MM415B04257_0012</name>
</gene>
<organism evidence="2">
    <name type="scientific">viral metagenome</name>
    <dbReference type="NCBI Taxonomy" id="1070528"/>
    <lineage>
        <taxon>unclassified sequences</taxon>
        <taxon>metagenomes</taxon>
        <taxon>organismal metagenomes</taxon>
    </lineage>
</organism>
<dbReference type="EMBL" id="MT141816">
    <property type="protein sequence ID" value="QJA70735.1"/>
    <property type="molecule type" value="Genomic_DNA"/>
</dbReference>
<proteinExistence type="predicted"/>
<name>A0A6M3LDQ7_9ZZZZ</name>
<protein>
    <submittedName>
        <fullName evidence="2">Uncharacterized protein</fullName>
    </submittedName>
</protein>